<reference evidence="1 2" key="1">
    <citation type="journal article" date="2018" name="Science">
        <title>The opium poppy genome and morphinan production.</title>
        <authorList>
            <person name="Guo L."/>
            <person name="Winzer T."/>
            <person name="Yang X."/>
            <person name="Li Y."/>
            <person name="Ning Z."/>
            <person name="He Z."/>
            <person name="Teodor R."/>
            <person name="Lu Y."/>
            <person name="Bowser T.A."/>
            <person name="Graham I.A."/>
            <person name="Ye K."/>
        </authorList>
    </citation>
    <scope>NUCLEOTIDE SEQUENCE [LARGE SCALE GENOMIC DNA]</scope>
    <source>
        <strain evidence="2">cv. HN1</strain>
        <tissue evidence="1">Leaves</tissue>
    </source>
</reference>
<name>A0A4Y7JFT8_PAPSO</name>
<dbReference type="EMBL" id="CM010718">
    <property type="protein sequence ID" value="RZC58619.1"/>
    <property type="molecule type" value="Genomic_DNA"/>
</dbReference>
<organism evidence="1 2">
    <name type="scientific">Papaver somniferum</name>
    <name type="common">Opium poppy</name>
    <dbReference type="NCBI Taxonomy" id="3469"/>
    <lineage>
        <taxon>Eukaryota</taxon>
        <taxon>Viridiplantae</taxon>
        <taxon>Streptophyta</taxon>
        <taxon>Embryophyta</taxon>
        <taxon>Tracheophyta</taxon>
        <taxon>Spermatophyta</taxon>
        <taxon>Magnoliopsida</taxon>
        <taxon>Ranunculales</taxon>
        <taxon>Papaveraceae</taxon>
        <taxon>Papaveroideae</taxon>
        <taxon>Papaver</taxon>
    </lineage>
</organism>
<protein>
    <submittedName>
        <fullName evidence="1">Uncharacterized protein</fullName>
    </submittedName>
</protein>
<dbReference type="Gramene" id="RZC58619">
    <property type="protein sequence ID" value="RZC58619"/>
    <property type="gene ID" value="C5167_005925"/>
</dbReference>
<dbReference type="Proteomes" id="UP000316621">
    <property type="component" value="Chromosome 4"/>
</dbReference>
<dbReference type="AlphaFoldDB" id="A0A4Y7JFT8"/>
<accession>A0A4Y7JFT8</accession>
<evidence type="ECO:0000313" key="2">
    <source>
        <dbReference type="Proteomes" id="UP000316621"/>
    </source>
</evidence>
<gene>
    <name evidence="1" type="ORF">C5167_005925</name>
</gene>
<sequence length="314" mass="35272">MGFLLSSTRLTSAAIKEEEMKKSLQFSTAGLRFLYFVQHKPSGCQHGLCVGYLKIKVYGSMKMIKLVLTVTHAPIVSRCSCWWDIGGGHSDWLQLDCGQLLHASSSPAAFMDIHEFSLLPRMDCFQLEISGFVLRRMKNFPMVDINISFAIHFALNGSVAFRLLCLVYSPTSSYLKLEFCVSKQSVQLLHTWMHTLAVSKSVACASTVLLFAREWTSAVLASFKFKILEQLVDHKRNGYYKLKQLAPNCDRQLSGILVCIHGQACTYMIPSMVVSQQKTEDEVDHLYMGTVHCNQLKILGARKDVAAKKQDKGD</sequence>
<evidence type="ECO:0000313" key="1">
    <source>
        <dbReference type="EMBL" id="RZC58619.1"/>
    </source>
</evidence>
<proteinExistence type="predicted"/>
<keyword evidence="2" id="KW-1185">Reference proteome</keyword>